<proteinExistence type="predicted"/>
<dbReference type="OMA" id="MCTYCKQ"/>
<reference evidence="3" key="1">
    <citation type="journal article" date="2019" name="Nat. Commun.">
        <title>Expansion of phycobilisome linker gene families in mesophilic red algae.</title>
        <authorList>
            <person name="Lee J."/>
            <person name="Kim D."/>
            <person name="Bhattacharya D."/>
            <person name="Yoon H.S."/>
        </authorList>
    </citation>
    <scope>NUCLEOTIDE SEQUENCE [LARGE SCALE GENOMIC DNA]</scope>
    <source>
        <strain evidence="3">CCMP 1328</strain>
    </source>
</reference>
<dbReference type="SMART" id="SM00226">
    <property type="entry name" value="LMWPc"/>
    <property type="match status" value="1"/>
</dbReference>
<dbReference type="PANTHER" id="PTHR47439">
    <property type="entry name" value="LOW MOLECULAR WEIGHT PHOSPHOTYROSINE PROTEIN PHOSPHATASE-RELATED"/>
    <property type="match status" value="1"/>
</dbReference>
<dbReference type="Gene3D" id="3.40.50.2300">
    <property type="match status" value="1"/>
</dbReference>
<comment type="caution">
    <text evidence="2">The sequence shown here is derived from an EMBL/GenBank/DDBJ whole genome shotgun (WGS) entry which is preliminary data.</text>
</comment>
<feature type="domain" description="Phosphotyrosine protein phosphatase I" evidence="1">
    <location>
        <begin position="19"/>
        <end position="189"/>
    </location>
</feature>
<dbReference type="Pfam" id="PF01451">
    <property type="entry name" value="LMWPc"/>
    <property type="match status" value="1"/>
</dbReference>
<dbReference type="AlphaFoldDB" id="A0A5J4YZR8"/>
<evidence type="ECO:0000313" key="2">
    <source>
        <dbReference type="EMBL" id="KAA8496224.1"/>
    </source>
</evidence>
<dbReference type="SUPFAM" id="SSF52788">
    <property type="entry name" value="Phosphotyrosine protein phosphatases I"/>
    <property type="match status" value="1"/>
</dbReference>
<dbReference type="OrthoDB" id="3388at2759"/>
<dbReference type="InterPro" id="IPR052995">
    <property type="entry name" value="LMW-PTP"/>
</dbReference>
<keyword evidence="3" id="KW-1185">Reference proteome</keyword>
<protein>
    <submittedName>
        <fullName evidence="2">Putative low molecular weight protein-tyrosine-phosphatase</fullName>
    </submittedName>
</protein>
<sequence length="194" mass="20664">MNGVGDSTGPMTGTTPGKLSVLAVCLGNICRSPTAEAVLQSLIEKEGADAGCIVVDSCGTGGGNPNWYKDGGWSYHEGDAADSRMQETASRRGIHLTSTSRPLSRADLETFDVIIAMDTSNVAAIKEAAAYWGEQYAELASRKVRMMMDFHSDPSRHGTAVPDPYYSGLDGFELVLDLLEDSCRGLLASLRTLP</sequence>
<evidence type="ECO:0000313" key="3">
    <source>
        <dbReference type="Proteomes" id="UP000324585"/>
    </source>
</evidence>
<organism evidence="2 3">
    <name type="scientific">Porphyridium purpureum</name>
    <name type="common">Red alga</name>
    <name type="synonym">Porphyridium cruentum</name>
    <dbReference type="NCBI Taxonomy" id="35688"/>
    <lineage>
        <taxon>Eukaryota</taxon>
        <taxon>Rhodophyta</taxon>
        <taxon>Bangiophyceae</taxon>
        <taxon>Porphyridiales</taxon>
        <taxon>Porphyridiaceae</taxon>
        <taxon>Porphyridium</taxon>
    </lineage>
</organism>
<dbReference type="InterPro" id="IPR023485">
    <property type="entry name" value="Ptyr_pPase"/>
</dbReference>
<dbReference type="EMBL" id="VRMN01000003">
    <property type="protein sequence ID" value="KAA8496224.1"/>
    <property type="molecule type" value="Genomic_DNA"/>
</dbReference>
<dbReference type="PANTHER" id="PTHR47439:SF1">
    <property type="entry name" value="ACID PHOSPHATASE"/>
    <property type="match status" value="1"/>
</dbReference>
<dbReference type="CDD" id="cd16343">
    <property type="entry name" value="LMWPTP"/>
    <property type="match status" value="1"/>
</dbReference>
<name>A0A5J4YZR8_PORPP</name>
<dbReference type="InterPro" id="IPR036196">
    <property type="entry name" value="Ptyr_pPase_sf"/>
</dbReference>
<gene>
    <name evidence="2" type="ORF">FVE85_2379</name>
</gene>
<dbReference type="Proteomes" id="UP000324585">
    <property type="component" value="Unassembled WGS sequence"/>
</dbReference>
<accession>A0A5J4YZR8</accession>
<evidence type="ECO:0000259" key="1">
    <source>
        <dbReference type="SMART" id="SM00226"/>
    </source>
</evidence>